<dbReference type="EMBL" id="AP021876">
    <property type="protein sequence ID" value="BBO80164.1"/>
    <property type="molecule type" value="Genomic_DNA"/>
</dbReference>
<evidence type="ECO:0000313" key="3">
    <source>
        <dbReference type="Proteomes" id="UP000425960"/>
    </source>
</evidence>
<accession>A0A5K7ZFS3</accession>
<dbReference type="Proteomes" id="UP000425960">
    <property type="component" value="Chromosome"/>
</dbReference>
<dbReference type="KEGG" id="dov:DSCO28_07300"/>
<dbReference type="KEGG" id="dov:DSCO28_50360"/>
<organism evidence="1 3">
    <name type="scientific">Desulfosarcina ovata subsp. sediminis</name>
    <dbReference type="NCBI Taxonomy" id="885957"/>
    <lineage>
        <taxon>Bacteria</taxon>
        <taxon>Pseudomonadati</taxon>
        <taxon>Thermodesulfobacteriota</taxon>
        <taxon>Desulfobacteria</taxon>
        <taxon>Desulfobacterales</taxon>
        <taxon>Desulfosarcinaceae</taxon>
        <taxon>Desulfosarcina</taxon>
    </lineage>
</organism>
<name>A0A5K7ZFS3_9BACT</name>
<proteinExistence type="predicted"/>
<evidence type="ECO:0000313" key="1">
    <source>
        <dbReference type="EMBL" id="BBO80164.1"/>
    </source>
</evidence>
<evidence type="ECO:0000313" key="2">
    <source>
        <dbReference type="EMBL" id="BBO84470.1"/>
    </source>
</evidence>
<dbReference type="RefSeq" id="WP_155321185.1">
    <property type="nucleotide sequence ID" value="NZ_AP021876.1"/>
</dbReference>
<dbReference type="AlphaFoldDB" id="A0A5K7ZFS3"/>
<gene>
    <name evidence="1" type="ORF">DSCO28_07300</name>
    <name evidence="2" type="ORF">DSCO28_50360</name>
</gene>
<dbReference type="EMBL" id="AP021876">
    <property type="protein sequence ID" value="BBO84470.1"/>
    <property type="molecule type" value="Genomic_DNA"/>
</dbReference>
<sequence>MNTLQVYTALAEAAGEFNRIAVRLRSDDLTKAKAEELAKAKIEELAKKFE</sequence>
<reference evidence="1 3" key="1">
    <citation type="submission" date="2019-11" db="EMBL/GenBank/DDBJ databases">
        <title>Comparative genomics of hydrocarbon-degrading Desulfosarcina strains.</title>
        <authorList>
            <person name="Watanabe M."/>
            <person name="Kojima H."/>
            <person name="Fukui M."/>
        </authorList>
    </citation>
    <scope>NUCLEOTIDE SEQUENCE [LARGE SCALE GENOMIC DNA]</scope>
    <source>
        <strain evidence="1 3">28bB2T</strain>
    </source>
</reference>
<protein>
    <submittedName>
        <fullName evidence="1">Uncharacterized protein</fullName>
    </submittedName>
</protein>